<evidence type="ECO:0000256" key="1">
    <source>
        <dbReference type="SAM" id="Coils"/>
    </source>
</evidence>
<reference evidence="2 3" key="1">
    <citation type="submission" date="2017-02" db="EMBL/GenBank/DDBJ databases">
        <title>Genomes of Trichoderma spp. with biocontrol activity.</title>
        <authorList>
            <person name="Gardiner D."/>
            <person name="Kazan K."/>
            <person name="Vos C."/>
            <person name="Harvey P."/>
        </authorList>
    </citation>
    <scope>NUCLEOTIDE SEQUENCE [LARGE SCALE GENOMIC DNA]</scope>
    <source>
        <strain evidence="2 3">A5MH</strain>
    </source>
</reference>
<dbReference type="AlphaFoldDB" id="A0A2K0TSM5"/>
<organism evidence="2 3">
    <name type="scientific">Trichoderma gamsii</name>
    <dbReference type="NCBI Taxonomy" id="398673"/>
    <lineage>
        <taxon>Eukaryota</taxon>
        <taxon>Fungi</taxon>
        <taxon>Dikarya</taxon>
        <taxon>Ascomycota</taxon>
        <taxon>Pezizomycotina</taxon>
        <taxon>Sordariomycetes</taxon>
        <taxon>Hypocreomycetidae</taxon>
        <taxon>Hypocreales</taxon>
        <taxon>Hypocreaceae</taxon>
        <taxon>Trichoderma</taxon>
    </lineage>
</organism>
<gene>
    <name evidence="2" type="ORF">TGAMA5MH_00400</name>
</gene>
<feature type="coiled-coil region" evidence="1">
    <location>
        <begin position="483"/>
        <end position="510"/>
    </location>
</feature>
<name>A0A2K0TSM5_9HYPO</name>
<comment type="caution">
    <text evidence="2">The sequence shown here is derived from an EMBL/GenBank/DDBJ whole genome shotgun (WGS) entry which is preliminary data.</text>
</comment>
<evidence type="ECO:0000313" key="3">
    <source>
        <dbReference type="Proteomes" id="UP000236546"/>
    </source>
</evidence>
<proteinExistence type="predicted"/>
<dbReference type="Proteomes" id="UP000236546">
    <property type="component" value="Unassembled WGS sequence"/>
</dbReference>
<protein>
    <submittedName>
        <fullName evidence="2">Uncharacterized protein</fullName>
    </submittedName>
</protein>
<accession>A0A2K0TSM5</accession>
<keyword evidence="1" id="KW-0175">Coiled coil</keyword>
<evidence type="ECO:0000313" key="2">
    <source>
        <dbReference type="EMBL" id="PNP48506.1"/>
    </source>
</evidence>
<dbReference type="EMBL" id="MTYH01000006">
    <property type="protein sequence ID" value="PNP48506.1"/>
    <property type="molecule type" value="Genomic_DNA"/>
</dbReference>
<dbReference type="OrthoDB" id="3261350at2759"/>
<sequence length="778" mass="85825">MSNKAFSTAAAIPVAGAGDDTMSVAVASAVSSEKLELVKPTTQGRGALSMVTTVATTIREAISSSFTVPSTQLMTVQVPGTIIDPSEFCWNETIDSIKPLGVRIAEAQLVDNQIPISKVMIHRTGKSVSRSYLAALDCLVSVETSVSSSEDDRMLTGRQSEIRDRYTQAMNYLTTSDDSESGKSRLQTYVEKQESWNQAVERYNEAQMRHLQTIKEKGLTAEQQEYSFLEWLQLNGRDYKAAIQAKYMDWVVYGHKFPVEFNFGLVDLASAMKRVESSKEAFRNLTLLAADGVTEYNSVNLLPSNWASLVQQKMDEWQKFKNSPSIIELHAEIKRLHHILISHQGLYDAISSGKFIPHQFNETENEASTTLRGHYEQAYADADAKKWAQEQISAKGVEQIMAEGAKILTGENKISAGKDSKPAVKKEDNVPSTLAGDIEHNVEAFINPFDAIIAEADTWNKAFTPRKAGVMQAVDDAGKEEAKNYVKNRIETITRQIEKLESKLKRVSSELVPLPNTIVVPEVYANGKVVDDHELIANKRLLEDSMVKDSSPWTRITMKVAVSEHDSLKAVSQSAVSENFGVGWGFWSMGIGESNSYHKEEPDSAMDDLEVEVSMDCMVVDIERPWLQAELFADHQLDAAPGFTISPGHEVLREAVEQDLPVDMSHAQFCSYPSAFIVASNVELEFHGNTAWLESSLEASAAEARASIGWGPFVLGSSSFKSSKSGSKSRIRSTETGVQVSLQTPQIIAWTQELLPALPKRPAGDLCLSELSLAEFSV</sequence>